<gene>
    <name evidence="9" type="ORF">H9968_05240</name>
</gene>
<keyword evidence="6" id="KW-0119">Carbohydrate metabolism</keyword>
<dbReference type="Gene3D" id="3.40.50.10840">
    <property type="entry name" value="Putative sugar-binding, N-terminal domain"/>
    <property type="match status" value="1"/>
</dbReference>
<keyword evidence="2" id="KW-0808">Transferase</keyword>
<evidence type="ECO:0000313" key="10">
    <source>
        <dbReference type="Proteomes" id="UP000824049"/>
    </source>
</evidence>
<dbReference type="Proteomes" id="UP000824049">
    <property type="component" value="Unassembled WGS sequence"/>
</dbReference>
<evidence type="ECO:0000256" key="6">
    <source>
        <dbReference type="ARBA" id="ARBA00023277"/>
    </source>
</evidence>
<dbReference type="EMBL" id="DXBR01000049">
    <property type="protein sequence ID" value="HIZ39323.1"/>
    <property type="molecule type" value="Genomic_DNA"/>
</dbReference>
<dbReference type="AlphaFoldDB" id="A0A9D2J7G9"/>
<name>A0A9D2J7G9_9FIRM</name>
<evidence type="ECO:0000256" key="5">
    <source>
        <dbReference type="ARBA" id="ARBA00022840"/>
    </source>
</evidence>
<dbReference type="GO" id="GO:0005524">
    <property type="term" value="F:ATP binding"/>
    <property type="evidence" value="ECO:0007669"/>
    <property type="project" value="UniProtKB-KW"/>
</dbReference>
<evidence type="ECO:0000259" key="7">
    <source>
        <dbReference type="Pfam" id="PF07005"/>
    </source>
</evidence>
<evidence type="ECO:0000256" key="2">
    <source>
        <dbReference type="ARBA" id="ARBA00022679"/>
    </source>
</evidence>
<keyword evidence="3" id="KW-0547">Nucleotide-binding</keyword>
<dbReference type="Pfam" id="PF07005">
    <property type="entry name" value="SBD_N"/>
    <property type="match status" value="1"/>
</dbReference>
<dbReference type="GO" id="GO:0016301">
    <property type="term" value="F:kinase activity"/>
    <property type="evidence" value="ECO:0007669"/>
    <property type="project" value="UniProtKB-KW"/>
</dbReference>
<sequence>MALKADILSSYPLVNEKAVDELLAKEIAGSNKKIVVLDDDPTGVQTVHDISVYTNWSEDSIRKGFAEENKLFYILTNSRGFTAAQTEIAHREIAKAVDAVSKETGKEYIFISRSDSTLRGHYPLETIILKEEYEKNTGKKIDGEILCPFFKEGGRYTIDDVHYVRYGDTLVPAAETEFAKDKTFGYTVSDLKEYVEEKTGGVYKKENVTAISLKDIRALAFDKIEEQLMAVEDFNKIVVNAIDYVDVKIFCMALYRAMAKGKTFMFRTAAAIVKVMGGVSDQPLLTREQMVVKETDNGGVIVIGSHTEKTTRQMEMLKEIPDIAFVELNAKLVRDEAAFAREVERCLALEEEYISSGRTVCVYTTRTLITADTGDKEDDLRLAVRISDAVQSLVGRLSIVPSFVIAKGGITSSDVGTKALAVQRANVLGQIKPGIPVWQTGDESKFPQTPYVIFPGNVGEDSTLKEAAEILIRK</sequence>
<proteinExistence type="inferred from homology"/>
<evidence type="ECO:0000256" key="3">
    <source>
        <dbReference type="ARBA" id="ARBA00022741"/>
    </source>
</evidence>
<evidence type="ECO:0000256" key="1">
    <source>
        <dbReference type="ARBA" id="ARBA00005715"/>
    </source>
</evidence>
<evidence type="ECO:0000313" key="9">
    <source>
        <dbReference type="EMBL" id="HIZ39323.1"/>
    </source>
</evidence>
<dbReference type="InterPro" id="IPR037051">
    <property type="entry name" value="4-carb_acid_sugar_kinase_N_sf"/>
</dbReference>
<protein>
    <submittedName>
        <fullName evidence="9">Hydroxyacid dehydrogenase</fullName>
    </submittedName>
</protein>
<feature type="domain" description="Four-carbon acid sugar kinase N-terminal" evidence="7">
    <location>
        <begin position="34"/>
        <end position="274"/>
    </location>
</feature>
<accession>A0A9D2J7G9</accession>
<evidence type="ECO:0000259" key="8">
    <source>
        <dbReference type="Pfam" id="PF17042"/>
    </source>
</evidence>
<dbReference type="InterPro" id="IPR010737">
    <property type="entry name" value="4-carb_acid_sugar_kinase_N"/>
</dbReference>
<reference evidence="9" key="1">
    <citation type="journal article" date="2021" name="PeerJ">
        <title>Extensive microbial diversity within the chicken gut microbiome revealed by metagenomics and culture.</title>
        <authorList>
            <person name="Gilroy R."/>
            <person name="Ravi A."/>
            <person name="Getino M."/>
            <person name="Pursley I."/>
            <person name="Horton D.L."/>
            <person name="Alikhan N.F."/>
            <person name="Baker D."/>
            <person name="Gharbi K."/>
            <person name="Hall N."/>
            <person name="Watson M."/>
            <person name="Adriaenssens E.M."/>
            <person name="Foster-Nyarko E."/>
            <person name="Jarju S."/>
            <person name="Secka A."/>
            <person name="Antonio M."/>
            <person name="Oren A."/>
            <person name="Chaudhuri R.R."/>
            <person name="La Ragione R."/>
            <person name="Hildebrand F."/>
            <person name="Pallen M.J."/>
        </authorList>
    </citation>
    <scope>NUCLEOTIDE SEQUENCE</scope>
    <source>
        <strain evidence="9">CHK179-28034</strain>
    </source>
</reference>
<dbReference type="InterPro" id="IPR031475">
    <property type="entry name" value="NBD_C"/>
</dbReference>
<organism evidence="9 10">
    <name type="scientific">Candidatus Anaerobutyricum stercoris</name>
    <dbReference type="NCBI Taxonomy" id="2838457"/>
    <lineage>
        <taxon>Bacteria</taxon>
        <taxon>Bacillati</taxon>
        <taxon>Bacillota</taxon>
        <taxon>Clostridia</taxon>
        <taxon>Lachnospirales</taxon>
        <taxon>Lachnospiraceae</taxon>
        <taxon>Anaerobutyricum</taxon>
    </lineage>
</organism>
<comment type="caution">
    <text evidence="9">The sequence shown here is derived from an EMBL/GenBank/DDBJ whole genome shotgun (WGS) entry which is preliminary data.</text>
</comment>
<feature type="domain" description="Four-carbon acid sugar kinase nucleotide binding" evidence="8">
    <location>
        <begin position="300"/>
        <end position="464"/>
    </location>
</feature>
<keyword evidence="5" id="KW-0067">ATP-binding</keyword>
<comment type="similarity">
    <text evidence="1">Belongs to the four-carbon acid sugar kinase family.</text>
</comment>
<evidence type="ECO:0000256" key="4">
    <source>
        <dbReference type="ARBA" id="ARBA00022777"/>
    </source>
</evidence>
<keyword evidence="4" id="KW-0418">Kinase</keyword>
<reference evidence="9" key="2">
    <citation type="submission" date="2021-04" db="EMBL/GenBank/DDBJ databases">
        <authorList>
            <person name="Gilroy R."/>
        </authorList>
    </citation>
    <scope>NUCLEOTIDE SEQUENCE</scope>
    <source>
        <strain evidence="9">CHK179-28034</strain>
    </source>
</reference>
<dbReference type="Gene3D" id="3.40.980.20">
    <property type="entry name" value="Four-carbon acid sugar kinase, nucleotide binding domain"/>
    <property type="match status" value="1"/>
</dbReference>
<dbReference type="SUPFAM" id="SSF142764">
    <property type="entry name" value="YgbK-like"/>
    <property type="match status" value="1"/>
</dbReference>
<dbReference type="Pfam" id="PF17042">
    <property type="entry name" value="NBD_C"/>
    <property type="match status" value="1"/>
</dbReference>
<dbReference type="InterPro" id="IPR042213">
    <property type="entry name" value="NBD_C_sf"/>
</dbReference>